<comment type="caution">
    <text evidence="1">The sequence shown here is derived from an EMBL/GenBank/DDBJ whole genome shotgun (WGS) entry which is preliminary data.</text>
</comment>
<dbReference type="InterPro" id="IPR009057">
    <property type="entry name" value="Homeodomain-like_sf"/>
</dbReference>
<dbReference type="Gene3D" id="1.10.10.10">
    <property type="entry name" value="Winged helix-like DNA-binding domain superfamily/Winged helix DNA-binding domain"/>
    <property type="match status" value="1"/>
</dbReference>
<reference evidence="2" key="1">
    <citation type="journal article" date="2019" name="Int. J. Syst. Evol. Microbiol.">
        <title>The Global Catalogue of Microorganisms (GCM) 10K type strain sequencing project: providing services to taxonomists for standard genome sequencing and annotation.</title>
        <authorList>
            <consortium name="The Broad Institute Genomics Platform"/>
            <consortium name="The Broad Institute Genome Sequencing Center for Infectious Disease"/>
            <person name="Wu L."/>
            <person name="Ma J."/>
        </authorList>
    </citation>
    <scope>NUCLEOTIDE SEQUENCE [LARGE SCALE GENOMIC DNA]</scope>
    <source>
        <strain evidence="2">JCM 17927</strain>
    </source>
</reference>
<evidence type="ECO:0000313" key="1">
    <source>
        <dbReference type="EMBL" id="GAA4457824.1"/>
    </source>
</evidence>
<dbReference type="PANTHER" id="PTHR34849">
    <property type="entry name" value="SSL5025 PROTEIN"/>
    <property type="match status" value="1"/>
</dbReference>
<dbReference type="Pfam" id="PF04255">
    <property type="entry name" value="DUF433"/>
    <property type="match status" value="1"/>
</dbReference>
<name>A0ABP8MXL5_9BACT</name>
<proteinExistence type="predicted"/>
<dbReference type="RefSeq" id="WP_345244589.1">
    <property type="nucleotide sequence ID" value="NZ_BAABHD010000029.1"/>
</dbReference>
<evidence type="ECO:0008006" key="3">
    <source>
        <dbReference type="Google" id="ProtNLM"/>
    </source>
</evidence>
<sequence length="78" mass="8858">MDYIANRITVDENLCNGKPTIRGLGITVKTILEYLFAGETREEILYQYPDLEPEDLDACLQFALQMADRKHTIQPVAA</sequence>
<protein>
    <recommendedName>
        <fullName evidence="3">DUF433 domain-containing protein</fullName>
    </recommendedName>
</protein>
<organism evidence="1 2">
    <name type="scientific">Nibrella saemangeumensis</name>
    <dbReference type="NCBI Taxonomy" id="1084526"/>
    <lineage>
        <taxon>Bacteria</taxon>
        <taxon>Pseudomonadati</taxon>
        <taxon>Bacteroidota</taxon>
        <taxon>Cytophagia</taxon>
        <taxon>Cytophagales</taxon>
        <taxon>Spirosomataceae</taxon>
        <taxon>Nibrella</taxon>
    </lineage>
</organism>
<evidence type="ECO:0000313" key="2">
    <source>
        <dbReference type="Proteomes" id="UP001501175"/>
    </source>
</evidence>
<gene>
    <name evidence="1" type="ORF">GCM10023189_29140</name>
</gene>
<dbReference type="PANTHER" id="PTHR34849:SF3">
    <property type="entry name" value="SSR2962 PROTEIN"/>
    <property type="match status" value="1"/>
</dbReference>
<accession>A0ABP8MXL5</accession>
<keyword evidence="2" id="KW-1185">Reference proteome</keyword>
<dbReference type="InterPro" id="IPR036388">
    <property type="entry name" value="WH-like_DNA-bd_sf"/>
</dbReference>
<dbReference type="InterPro" id="IPR007367">
    <property type="entry name" value="DUF433"/>
</dbReference>
<dbReference type="EMBL" id="BAABHD010000029">
    <property type="protein sequence ID" value="GAA4457824.1"/>
    <property type="molecule type" value="Genomic_DNA"/>
</dbReference>
<dbReference type="SUPFAM" id="SSF46689">
    <property type="entry name" value="Homeodomain-like"/>
    <property type="match status" value="1"/>
</dbReference>
<dbReference type="Proteomes" id="UP001501175">
    <property type="component" value="Unassembled WGS sequence"/>
</dbReference>